<proteinExistence type="predicted"/>
<reference evidence="2" key="1">
    <citation type="journal article" date="2020" name="Stud. Mycol.">
        <title>101 Dothideomycetes genomes: a test case for predicting lifestyles and emergence of pathogens.</title>
        <authorList>
            <person name="Haridas S."/>
            <person name="Albert R."/>
            <person name="Binder M."/>
            <person name="Bloem J."/>
            <person name="Labutti K."/>
            <person name="Salamov A."/>
            <person name="Andreopoulos B."/>
            <person name="Baker S."/>
            <person name="Barry K."/>
            <person name="Bills G."/>
            <person name="Bluhm B."/>
            <person name="Cannon C."/>
            <person name="Castanera R."/>
            <person name="Culley D."/>
            <person name="Daum C."/>
            <person name="Ezra D."/>
            <person name="Gonzalez J."/>
            <person name="Henrissat B."/>
            <person name="Kuo A."/>
            <person name="Liang C."/>
            <person name="Lipzen A."/>
            <person name="Lutzoni F."/>
            <person name="Magnuson J."/>
            <person name="Mondo S."/>
            <person name="Nolan M."/>
            <person name="Ohm R."/>
            <person name="Pangilinan J."/>
            <person name="Park H.-J."/>
            <person name="Ramirez L."/>
            <person name="Alfaro M."/>
            <person name="Sun H."/>
            <person name="Tritt A."/>
            <person name="Yoshinaga Y."/>
            <person name="Zwiers L.-H."/>
            <person name="Turgeon B."/>
            <person name="Goodwin S."/>
            <person name="Spatafora J."/>
            <person name="Crous P."/>
            <person name="Grigoriev I."/>
        </authorList>
    </citation>
    <scope>NUCLEOTIDE SEQUENCE</scope>
    <source>
        <strain evidence="2">CBS 130266</strain>
    </source>
</reference>
<accession>A0A9P4NK53</accession>
<feature type="transmembrane region" description="Helical" evidence="1">
    <location>
        <begin position="93"/>
        <end position="113"/>
    </location>
</feature>
<gene>
    <name evidence="2" type="ORF">EJ08DRAFT_419358</name>
</gene>
<evidence type="ECO:0000313" key="3">
    <source>
        <dbReference type="Proteomes" id="UP000800235"/>
    </source>
</evidence>
<comment type="caution">
    <text evidence="2">The sequence shown here is derived from an EMBL/GenBank/DDBJ whole genome shotgun (WGS) entry which is preliminary data.</text>
</comment>
<dbReference type="EMBL" id="MU007076">
    <property type="protein sequence ID" value="KAF2424232.1"/>
    <property type="molecule type" value="Genomic_DNA"/>
</dbReference>
<keyword evidence="1" id="KW-0812">Transmembrane</keyword>
<dbReference type="Proteomes" id="UP000800235">
    <property type="component" value="Unassembled WGS sequence"/>
</dbReference>
<keyword evidence="3" id="KW-1185">Reference proteome</keyword>
<feature type="transmembrane region" description="Helical" evidence="1">
    <location>
        <begin position="49"/>
        <end position="73"/>
    </location>
</feature>
<evidence type="ECO:0000313" key="2">
    <source>
        <dbReference type="EMBL" id="KAF2424232.1"/>
    </source>
</evidence>
<keyword evidence="1" id="KW-0472">Membrane</keyword>
<keyword evidence="1" id="KW-1133">Transmembrane helix</keyword>
<sequence>MYELLCMNASTGYGKWEQGIGLGAFYFVARSNDRFQISMHTKHGGGRSFLPFFFFSFLLSSHTVVTFACSPSGAFNQACQLWLTFKLASFRKLFVFTIYTALPCLPFIHHLTLHLRCSCKHGGFLFLSYLDDYGVDGWMDGNDF</sequence>
<dbReference type="AlphaFoldDB" id="A0A9P4NK53"/>
<name>A0A9P4NK53_9PEZI</name>
<organism evidence="2 3">
    <name type="scientific">Tothia fuscella</name>
    <dbReference type="NCBI Taxonomy" id="1048955"/>
    <lineage>
        <taxon>Eukaryota</taxon>
        <taxon>Fungi</taxon>
        <taxon>Dikarya</taxon>
        <taxon>Ascomycota</taxon>
        <taxon>Pezizomycotina</taxon>
        <taxon>Dothideomycetes</taxon>
        <taxon>Pleosporomycetidae</taxon>
        <taxon>Venturiales</taxon>
        <taxon>Cylindrosympodiaceae</taxon>
        <taxon>Tothia</taxon>
    </lineage>
</organism>
<protein>
    <submittedName>
        <fullName evidence="2">Uncharacterized protein</fullName>
    </submittedName>
</protein>
<evidence type="ECO:0000256" key="1">
    <source>
        <dbReference type="SAM" id="Phobius"/>
    </source>
</evidence>